<organism evidence="2 3">
    <name type="scientific">Lichenifustis flavocetrariae</name>
    <dbReference type="NCBI Taxonomy" id="2949735"/>
    <lineage>
        <taxon>Bacteria</taxon>
        <taxon>Pseudomonadati</taxon>
        <taxon>Pseudomonadota</taxon>
        <taxon>Alphaproteobacteria</taxon>
        <taxon>Hyphomicrobiales</taxon>
        <taxon>Lichenihabitantaceae</taxon>
        <taxon>Lichenifustis</taxon>
    </lineage>
</organism>
<sequence>MTDTASKKRPDMTVYFVPDRENPYWTPIGAAWAHNDEEGFSIRLDLLPNSPGDIVLRKRKPKEQAEPSGE</sequence>
<evidence type="ECO:0000313" key="3">
    <source>
        <dbReference type="Proteomes" id="UP001165667"/>
    </source>
</evidence>
<accession>A0AA42CRB6</accession>
<feature type="region of interest" description="Disordered" evidence="1">
    <location>
        <begin position="51"/>
        <end position="70"/>
    </location>
</feature>
<evidence type="ECO:0000256" key="1">
    <source>
        <dbReference type="SAM" id="MobiDB-lite"/>
    </source>
</evidence>
<dbReference type="Proteomes" id="UP001165667">
    <property type="component" value="Unassembled WGS sequence"/>
</dbReference>
<evidence type="ECO:0000313" key="2">
    <source>
        <dbReference type="EMBL" id="MCW6512305.1"/>
    </source>
</evidence>
<comment type="caution">
    <text evidence="2">The sequence shown here is derived from an EMBL/GenBank/DDBJ whole genome shotgun (WGS) entry which is preliminary data.</text>
</comment>
<protein>
    <submittedName>
        <fullName evidence="2">Uncharacterized protein</fullName>
    </submittedName>
</protein>
<gene>
    <name evidence="2" type="ORF">M8523_30750</name>
</gene>
<reference evidence="2" key="1">
    <citation type="submission" date="2022-05" db="EMBL/GenBank/DDBJ databases">
        <authorList>
            <person name="Pankratov T."/>
        </authorList>
    </citation>
    <scope>NUCLEOTIDE SEQUENCE</scope>
    <source>
        <strain evidence="2">BP6-180914</strain>
    </source>
</reference>
<name>A0AA42CRB6_9HYPH</name>
<dbReference type="RefSeq" id="WP_282588681.1">
    <property type="nucleotide sequence ID" value="NZ_JAMOIM010000045.1"/>
</dbReference>
<keyword evidence="3" id="KW-1185">Reference proteome</keyword>
<dbReference type="AlphaFoldDB" id="A0AA42CRB6"/>
<dbReference type="EMBL" id="JAMOIM010000045">
    <property type="protein sequence ID" value="MCW6512305.1"/>
    <property type="molecule type" value="Genomic_DNA"/>
</dbReference>
<proteinExistence type="predicted"/>